<reference evidence="3 5" key="2">
    <citation type="submission" date="2019-07" db="EMBL/GenBank/DDBJ databases">
        <title>Whole genome shotgun sequence of Acetobacter indonesiensis NBRC 16471.</title>
        <authorList>
            <person name="Hosoyama A."/>
            <person name="Uohara A."/>
            <person name="Ohji S."/>
            <person name="Ichikawa N."/>
        </authorList>
    </citation>
    <scope>NUCLEOTIDE SEQUENCE [LARGE SCALE GENOMIC DNA]</scope>
    <source>
        <strain evidence="3 5">NBRC 16471</strain>
    </source>
</reference>
<dbReference type="AlphaFoldDB" id="A0A6N3T7H7"/>
<name>A0A6N3T7H7_9PROT</name>
<proteinExistence type="predicted"/>
<protein>
    <recommendedName>
        <fullName evidence="1">CdiI C-terminal domain-containing protein</fullName>
    </recommendedName>
</protein>
<dbReference type="Pfam" id="PF18228">
    <property type="entry name" value="CdiI_N"/>
    <property type="match status" value="1"/>
</dbReference>
<reference evidence="2 4" key="1">
    <citation type="submission" date="2012-11" db="EMBL/GenBank/DDBJ databases">
        <title>Whole genome sequence of Acetobacter indonesiensis 5H-1.</title>
        <authorList>
            <person name="Azuma Y."/>
            <person name="Higashiura N."/>
            <person name="Hirakawa H."/>
            <person name="Matsushita K."/>
        </authorList>
    </citation>
    <scope>NUCLEOTIDE SEQUENCE [LARGE SCALE GENOMIC DNA]</scope>
    <source>
        <strain evidence="2 4">5H-1</strain>
    </source>
</reference>
<dbReference type="CDD" id="cd20699">
    <property type="entry name" value="CdiI_ECL-like"/>
    <property type="match status" value="1"/>
</dbReference>
<evidence type="ECO:0000313" key="5">
    <source>
        <dbReference type="Proteomes" id="UP000321104"/>
    </source>
</evidence>
<organism evidence="3 5">
    <name type="scientific">Acetobacter indonesiensis</name>
    <dbReference type="NCBI Taxonomy" id="104101"/>
    <lineage>
        <taxon>Bacteria</taxon>
        <taxon>Pseudomonadati</taxon>
        <taxon>Pseudomonadota</taxon>
        <taxon>Alphaproteobacteria</taxon>
        <taxon>Acetobacterales</taxon>
        <taxon>Acetobacteraceae</taxon>
        <taxon>Acetobacter</taxon>
    </lineage>
</organism>
<sequence>MFDICFEKKDSFYEEEGFFGRIFIDSFNEAFFSNTSFFNEVDYQKQWCQAVEVLFHKKKSYFLVNVYDPKVANFFTSWPCYLHNESIYLQNRMLLSEQFNLDKIISFESDIDDLSFVGDEGRKISTWRTDIKSMIDFKNKIERSFL</sequence>
<feature type="domain" description="CdiI C-terminal" evidence="1">
    <location>
        <begin position="35"/>
        <end position="136"/>
    </location>
</feature>
<accession>A0A6N3T7H7</accession>
<evidence type="ECO:0000259" key="1">
    <source>
        <dbReference type="Pfam" id="PF18228"/>
    </source>
</evidence>
<dbReference type="Proteomes" id="UP000032673">
    <property type="component" value="Unassembled WGS sequence"/>
</dbReference>
<dbReference type="EMBL" id="BAMW01000054">
    <property type="protein sequence ID" value="GAN64162.1"/>
    <property type="molecule type" value="Genomic_DNA"/>
</dbReference>
<evidence type="ECO:0000313" key="3">
    <source>
        <dbReference type="EMBL" id="GEN04913.1"/>
    </source>
</evidence>
<gene>
    <name evidence="2" type="ORF">Abin_057_002</name>
    <name evidence="3" type="ORF">AIN02nite_29380</name>
</gene>
<dbReference type="InterPro" id="IPR040509">
    <property type="entry name" value="CdiI_C"/>
</dbReference>
<dbReference type="EMBL" id="BJXQ01000042">
    <property type="protein sequence ID" value="GEN04913.1"/>
    <property type="molecule type" value="Genomic_DNA"/>
</dbReference>
<comment type="caution">
    <text evidence="3">The sequence shown here is derived from an EMBL/GenBank/DDBJ whole genome shotgun (WGS) entry which is preliminary data.</text>
</comment>
<dbReference type="InterPro" id="IPR053755">
    <property type="entry name" value="CDI_immunity_sf"/>
</dbReference>
<dbReference type="RefSeq" id="WP_048847391.1">
    <property type="nucleotide sequence ID" value="NZ_BAMW01000054.1"/>
</dbReference>
<dbReference type="Proteomes" id="UP000321104">
    <property type="component" value="Unassembled WGS sequence"/>
</dbReference>
<dbReference type="Gene3D" id="3.30.2450.20">
    <property type="match status" value="1"/>
</dbReference>
<evidence type="ECO:0000313" key="4">
    <source>
        <dbReference type="Proteomes" id="UP000032673"/>
    </source>
</evidence>
<keyword evidence="4" id="KW-1185">Reference proteome</keyword>
<evidence type="ECO:0000313" key="2">
    <source>
        <dbReference type="EMBL" id="GAN64162.1"/>
    </source>
</evidence>